<dbReference type="EC" id="2.7.10.2" evidence="8"/>
<dbReference type="EMBL" id="UYYG01001157">
    <property type="protein sequence ID" value="VDN56870.1"/>
    <property type="molecule type" value="Genomic_DNA"/>
</dbReference>
<keyword evidence="2 7" id="KW-0547">Nucleotide-binding</keyword>
<keyword evidence="14" id="KW-1185">Reference proteome</keyword>
<feature type="compositionally biased region" description="Basic and acidic residues" evidence="9">
    <location>
        <begin position="427"/>
        <end position="436"/>
    </location>
</feature>
<comment type="similarity">
    <text evidence="8">Belongs to the protein kinase superfamily. Tyr protein kinase family.</text>
</comment>
<evidence type="ECO:0000256" key="6">
    <source>
        <dbReference type="PROSITE-ProRule" id="PRU00191"/>
    </source>
</evidence>
<comment type="catalytic activity">
    <reaction evidence="8">
        <text>L-tyrosyl-[protein] + ATP = O-phospho-L-tyrosyl-[protein] + ADP + H(+)</text>
        <dbReference type="Rhea" id="RHEA:10596"/>
        <dbReference type="Rhea" id="RHEA-COMP:10136"/>
        <dbReference type="Rhea" id="RHEA-COMP:20101"/>
        <dbReference type="ChEBI" id="CHEBI:15378"/>
        <dbReference type="ChEBI" id="CHEBI:30616"/>
        <dbReference type="ChEBI" id="CHEBI:46858"/>
        <dbReference type="ChEBI" id="CHEBI:61978"/>
        <dbReference type="ChEBI" id="CHEBI:456216"/>
        <dbReference type="EC" id="2.7.10.2"/>
    </reaction>
</comment>
<accession>A0A0N4U6E1</accession>
<dbReference type="Gene3D" id="3.30.505.10">
    <property type="entry name" value="SH2 domain"/>
    <property type="match status" value="1"/>
</dbReference>
<sequence>MAEDDLNKINKMSDSVQPKLTPLEAESYYHGFLPRNDANSLITLDGDFLLRTTEIASGDKRTLCLSIRWNRYPHHVIIREKDGKYGIDPTKMFSSLSALVNYYRKETIPIENIKALLKNPILTQHHAFMLCPLTLGTLGKFVNKKSEQIQIWELKHSQIKLIKKLGEGAFGEVHYGQLSLTPTFTVEAAVKLLKCGTLNKEKIDEMMTEARMMRNMRHPNIVLFYGVANKHEPLMIIMEFMKSGALNNYLLSKGNSVTIQAKMSMACDAALGLQYVHKLGIMHRYLDIASRNCLYDDKVLKLSDFGLSRKGDSCKLNPNEKAPVKWLAPEVNKGYRLQLPVQAPAKIKEICERIWAKNIYERPTIDVIATELLKETGRLISEEPKSTSYDKAFSGDPKFTLHDRSTSNSSTTPTSTLTSSSLPSQESQKKVDSKKY</sequence>
<evidence type="ECO:0000259" key="11">
    <source>
        <dbReference type="PROSITE" id="PS50011"/>
    </source>
</evidence>
<dbReference type="Proteomes" id="UP000038040">
    <property type="component" value="Unplaced"/>
</dbReference>
<evidence type="ECO:0000256" key="2">
    <source>
        <dbReference type="ARBA" id="ARBA00022741"/>
    </source>
</evidence>
<reference evidence="15" key="1">
    <citation type="submission" date="2017-02" db="UniProtKB">
        <authorList>
            <consortium name="WormBaseParasite"/>
        </authorList>
    </citation>
    <scope>IDENTIFICATION</scope>
</reference>
<dbReference type="SUPFAM" id="SSF56112">
    <property type="entry name" value="Protein kinase-like (PK-like)"/>
    <property type="match status" value="1"/>
</dbReference>
<feature type="binding site" evidence="7">
    <location>
        <position position="191"/>
    </location>
    <ligand>
        <name>ATP</name>
        <dbReference type="ChEBI" id="CHEBI:30616"/>
    </ligand>
</feature>
<evidence type="ECO:0000313" key="13">
    <source>
        <dbReference type="Proteomes" id="UP000038040"/>
    </source>
</evidence>
<evidence type="ECO:0000256" key="1">
    <source>
        <dbReference type="ARBA" id="ARBA00022679"/>
    </source>
</evidence>
<evidence type="ECO:0000313" key="12">
    <source>
        <dbReference type="EMBL" id="VDN56870.1"/>
    </source>
</evidence>
<reference evidence="12 14" key="2">
    <citation type="submission" date="2018-11" db="EMBL/GenBank/DDBJ databases">
        <authorList>
            <consortium name="Pathogen Informatics"/>
        </authorList>
    </citation>
    <scope>NUCLEOTIDE SEQUENCE [LARGE SCALE GENOMIC DNA]</scope>
</reference>
<dbReference type="InterPro" id="IPR011009">
    <property type="entry name" value="Kinase-like_dom_sf"/>
</dbReference>
<evidence type="ECO:0000313" key="15">
    <source>
        <dbReference type="WBParaSite" id="DME_0000248301-mRNA-1"/>
    </source>
</evidence>
<organism evidence="13 15">
    <name type="scientific">Dracunculus medinensis</name>
    <name type="common">Guinea worm</name>
    <dbReference type="NCBI Taxonomy" id="318479"/>
    <lineage>
        <taxon>Eukaryota</taxon>
        <taxon>Metazoa</taxon>
        <taxon>Ecdysozoa</taxon>
        <taxon>Nematoda</taxon>
        <taxon>Chromadorea</taxon>
        <taxon>Rhabditida</taxon>
        <taxon>Spirurina</taxon>
        <taxon>Dracunculoidea</taxon>
        <taxon>Dracunculidae</taxon>
        <taxon>Dracunculus</taxon>
    </lineage>
</organism>
<feature type="domain" description="SH2" evidence="10">
    <location>
        <begin position="28"/>
        <end position="121"/>
    </location>
</feature>
<dbReference type="Proteomes" id="UP000274756">
    <property type="component" value="Unassembled WGS sequence"/>
</dbReference>
<gene>
    <name evidence="12" type="ORF">DME_LOCUS6843</name>
</gene>
<dbReference type="InterPro" id="IPR017441">
    <property type="entry name" value="Protein_kinase_ATP_BS"/>
</dbReference>
<dbReference type="GO" id="GO:0004715">
    <property type="term" value="F:non-membrane spanning protein tyrosine kinase activity"/>
    <property type="evidence" value="ECO:0007669"/>
    <property type="project" value="UniProtKB-EC"/>
</dbReference>
<dbReference type="CDD" id="cd10361">
    <property type="entry name" value="SH2_Fps_family"/>
    <property type="match status" value="1"/>
</dbReference>
<dbReference type="Gene3D" id="1.10.510.10">
    <property type="entry name" value="Transferase(Phosphotransferase) domain 1"/>
    <property type="match status" value="1"/>
</dbReference>
<evidence type="ECO:0000256" key="3">
    <source>
        <dbReference type="ARBA" id="ARBA00022777"/>
    </source>
</evidence>
<proteinExistence type="inferred from homology"/>
<keyword evidence="6" id="KW-0727">SH2 domain</keyword>
<dbReference type="GO" id="GO:0005524">
    <property type="term" value="F:ATP binding"/>
    <property type="evidence" value="ECO:0007669"/>
    <property type="project" value="UniProtKB-UniRule"/>
</dbReference>
<evidence type="ECO:0000256" key="8">
    <source>
        <dbReference type="RuleBase" id="RU362096"/>
    </source>
</evidence>
<evidence type="ECO:0000259" key="10">
    <source>
        <dbReference type="PROSITE" id="PS50001"/>
    </source>
</evidence>
<dbReference type="OrthoDB" id="339325at2759"/>
<keyword evidence="3 8" id="KW-0418">Kinase</keyword>
<dbReference type="InterPro" id="IPR001245">
    <property type="entry name" value="Ser-Thr/Tyr_kinase_cat_dom"/>
</dbReference>
<dbReference type="InterPro" id="IPR036860">
    <property type="entry name" value="SH2_dom_sf"/>
</dbReference>
<evidence type="ECO:0000256" key="9">
    <source>
        <dbReference type="SAM" id="MobiDB-lite"/>
    </source>
</evidence>
<evidence type="ECO:0000313" key="14">
    <source>
        <dbReference type="Proteomes" id="UP000274756"/>
    </source>
</evidence>
<keyword evidence="5 8" id="KW-0829">Tyrosine-protein kinase</keyword>
<dbReference type="PANTHER" id="PTHR24418">
    <property type="entry name" value="TYROSINE-PROTEIN KINASE"/>
    <property type="match status" value="1"/>
</dbReference>
<evidence type="ECO:0000256" key="7">
    <source>
        <dbReference type="PROSITE-ProRule" id="PRU10141"/>
    </source>
</evidence>
<evidence type="ECO:0000256" key="5">
    <source>
        <dbReference type="ARBA" id="ARBA00023137"/>
    </source>
</evidence>
<dbReference type="InterPro" id="IPR035849">
    <property type="entry name" value="Fes/Fps/Fer_SH2"/>
</dbReference>
<name>A0A0N4U6E1_DRAME</name>
<feature type="domain" description="Protein kinase" evidence="11">
    <location>
        <begin position="159"/>
        <end position="436"/>
    </location>
</feature>
<dbReference type="PROSITE" id="PS00107">
    <property type="entry name" value="PROTEIN_KINASE_ATP"/>
    <property type="match status" value="1"/>
</dbReference>
<dbReference type="PROSITE" id="PS50011">
    <property type="entry name" value="PROTEIN_KINASE_DOM"/>
    <property type="match status" value="1"/>
</dbReference>
<dbReference type="InterPro" id="IPR000719">
    <property type="entry name" value="Prot_kinase_dom"/>
</dbReference>
<dbReference type="Gene3D" id="3.30.200.20">
    <property type="entry name" value="Phosphorylase Kinase, domain 1"/>
    <property type="match status" value="1"/>
</dbReference>
<feature type="region of interest" description="Disordered" evidence="9">
    <location>
        <begin position="385"/>
        <end position="436"/>
    </location>
</feature>
<dbReference type="Pfam" id="PF00017">
    <property type="entry name" value="SH2"/>
    <property type="match status" value="1"/>
</dbReference>
<dbReference type="STRING" id="318479.A0A0N4U6E1"/>
<protein>
    <recommendedName>
        <fullName evidence="8">Tyrosine-protein kinase</fullName>
        <ecNumber evidence="8">2.7.10.2</ecNumber>
    </recommendedName>
</protein>
<dbReference type="AlphaFoldDB" id="A0A0N4U6E1"/>
<keyword evidence="1 8" id="KW-0808">Transferase</keyword>
<dbReference type="InterPro" id="IPR000980">
    <property type="entry name" value="SH2"/>
</dbReference>
<dbReference type="SUPFAM" id="SSF55550">
    <property type="entry name" value="SH2 domain"/>
    <property type="match status" value="1"/>
</dbReference>
<evidence type="ECO:0000256" key="4">
    <source>
        <dbReference type="ARBA" id="ARBA00022840"/>
    </source>
</evidence>
<dbReference type="InterPro" id="IPR050198">
    <property type="entry name" value="Non-receptor_tyrosine_kinases"/>
</dbReference>
<dbReference type="PROSITE" id="PS50001">
    <property type="entry name" value="SH2"/>
    <property type="match status" value="1"/>
</dbReference>
<keyword evidence="4 7" id="KW-0067">ATP-binding</keyword>
<dbReference type="FunFam" id="3.30.200.20:FF:000518">
    <property type="entry name" value="Tyrosine-protein kinase"/>
    <property type="match status" value="1"/>
</dbReference>
<dbReference type="Pfam" id="PF07714">
    <property type="entry name" value="PK_Tyr_Ser-Thr"/>
    <property type="match status" value="1"/>
</dbReference>
<feature type="compositionally biased region" description="Low complexity" evidence="9">
    <location>
        <begin position="406"/>
        <end position="424"/>
    </location>
</feature>
<dbReference type="SMART" id="SM00252">
    <property type="entry name" value="SH2"/>
    <property type="match status" value="1"/>
</dbReference>
<dbReference type="WBParaSite" id="DME_0000248301-mRNA-1">
    <property type="protein sequence ID" value="DME_0000248301-mRNA-1"/>
    <property type="gene ID" value="DME_0000248301"/>
</dbReference>